<keyword evidence="2" id="KW-1185">Reference proteome</keyword>
<reference evidence="1 2" key="1">
    <citation type="submission" date="2021-12" db="EMBL/GenBank/DDBJ databases">
        <title>Genome sequence of Kibdelosporangium philippinense ATCC 49844.</title>
        <authorList>
            <person name="Fedorov E.A."/>
            <person name="Omeragic M."/>
            <person name="Shalygina K.F."/>
            <person name="Maclea K.S."/>
        </authorList>
    </citation>
    <scope>NUCLEOTIDE SEQUENCE [LARGE SCALE GENOMIC DNA]</scope>
    <source>
        <strain evidence="1 2">ATCC 49844</strain>
    </source>
</reference>
<name>A0ABS8ZL38_9PSEU</name>
<evidence type="ECO:0000313" key="2">
    <source>
        <dbReference type="Proteomes" id="UP001521150"/>
    </source>
</evidence>
<dbReference type="EMBL" id="JAJVCN010000002">
    <property type="protein sequence ID" value="MCE7007346.1"/>
    <property type="molecule type" value="Genomic_DNA"/>
</dbReference>
<dbReference type="Proteomes" id="UP001521150">
    <property type="component" value="Unassembled WGS sequence"/>
</dbReference>
<accession>A0ABS8ZL38</accession>
<gene>
    <name evidence="1" type="ORF">LWC34_31670</name>
</gene>
<dbReference type="RefSeq" id="WP_233728720.1">
    <property type="nucleotide sequence ID" value="NZ_JAJVCN010000002.1"/>
</dbReference>
<proteinExistence type="predicted"/>
<protein>
    <submittedName>
        <fullName evidence="1">Uncharacterized protein</fullName>
    </submittedName>
</protein>
<evidence type="ECO:0000313" key="1">
    <source>
        <dbReference type="EMBL" id="MCE7007346.1"/>
    </source>
</evidence>
<sequence length="104" mass="11886">MRAHPVVWTAKLLGAAVRIPDHRALSCADDNAEKAIGDAPPHNVPVYERDQQIDNGTNWIEYRWRIPFSLAPQRFAIVYTKSKSTAQASRKYIDSCPRVPWRRA</sequence>
<comment type="caution">
    <text evidence="1">The sequence shown here is derived from an EMBL/GenBank/DDBJ whole genome shotgun (WGS) entry which is preliminary data.</text>
</comment>
<organism evidence="1 2">
    <name type="scientific">Kibdelosporangium philippinense</name>
    <dbReference type="NCBI Taxonomy" id="211113"/>
    <lineage>
        <taxon>Bacteria</taxon>
        <taxon>Bacillati</taxon>
        <taxon>Actinomycetota</taxon>
        <taxon>Actinomycetes</taxon>
        <taxon>Pseudonocardiales</taxon>
        <taxon>Pseudonocardiaceae</taxon>
        <taxon>Kibdelosporangium</taxon>
    </lineage>
</organism>